<evidence type="ECO:0000313" key="14">
    <source>
        <dbReference type="EMBL" id="MEZ8196032.1"/>
    </source>
</evidence>
<evidence type="ECO:0000256" key="10">
    <source>
        <dbReference type="ARBA" id="ARBA00023002"/>
    </source>
</evidence>
<dbReference type="CDD" id="cd01284">
    <property type="entry name" value="Riboflavin_deaminase-reductase"/>
    <property type="match status" value="1"/>
</dbReference>
<reference evidence="14 15" key="1">
    <citation type="submission" date="2024-06" db="EMBL/GenBank/DDBJ databases">
        <authorList>
            <person name="Steensen K."/>
            <person name="Seneca J."/>
            <person name="Bartlau N."/>
            <person name="Yu A.X."/>
            <person name="Polz M.F."/>
        </authorList>
    </citation>
    <scope>NUCLEOTIDE SEQUENCE [LARGE SCALE GENOMIC DNA]</scope>
    <source>
        <strain evidence="14 15">FF146</strain>
    </source>
</reference>
<dbReference type="InterPro" id="IPR002734">
    <property type="entry name" value="RibDG_C"/>
</dbReference>
<keyword evidence="15" id="KW-1185">Reference proteome</keyword>
<dbReference type="PANTHER" id="PTHR38011">
    <property type="entry name" value="DIHYDROFOLATE REDUCTASE FAMILY PROTEIN (AFU_ORTHOLOGUE AFUA_8G06820)"/>
    <property type="match status" value="1"/>
</dbReference>
<keyword evidence="6 12" id="KW-0686">Riboflavin biosynthesis</keyword>
<dbReference type="NCBIfam" id="TIGR00326">
    <property type="entry name" value="eubact_ribD"/>
    <property type="match status" value="1"/>
</dbReference>
<evidence type="ECO:0000256" key="8">
    <source>
        <dbReference type="ARBA" id="ARBA00022833"/>
    </source>
</evidence>
<evidence type="ECO:0000256" key="4">
    <source>
        <dbReference type="ARBA" id="ARBA00005259"/>
    </source>
</evidence>
<dbReference type="EC" id="1.1.1.193" evidence="12"/>
<dbReference type="NCBIfam" id="TIGR00227">
    <property type="entry name" value="ribD_Cterm"/>
    <property type="match status" value="1"/>
</dbReference>
<dbReference type="PANTHER" id="PTHR38011:SF7">
    <property type="entry name" value="2,5-DIAMINO-6-RIBOSYLAMINO-4(3H)-PYRIMIDINONE 5'-PHOSPHATE REDUCTASE"/>
    <property type="match status" value="1"/>
</dbReference>
<dbReference type="InterPro" id="IPR024072">
    <property type="entry name" value="DHFR-like_dom_sf"/>
</dbReference>
<dbReference type="InterPro" id="IPR004794">
    <property type="entry name" value="Eubact_RibD"/>
</dbReference>
<evidence type="ECO:0000259" key="13">
    <source>
        <dbReference type="PROSITE" id="PS51747"/>
    </source>
</evidence>
<evidence type="ECO:0000313" key="15">
    <source>
        <dbReference type="Proteomes" id="UP001569153"/>
    </source>
</evidence>
<keyword evidence="9 12" id="KW-0521">NADP</keyword>
<dbReference type="Pfam" id="PF01872">
    <property type="entry name" value="RibD_C"/>
    <property type="match status" value="1"/>
</dbReference>
<dbReference type="PROSITE" id="PS51747">
    <property type="entry name" value="CYT_DCMP_DEAMINASES_2"/>
    <property type="match status" value="1"/>
</dbReference>
<comment type="cofactor">
    <cofactor evidence="12">
        <name>Zn(2+)</name>
        <dbReference type="ChEBI" id="CHEBI:29105"/>
    </cofactor>
    <text evidence="12">Binds 1 zinc ion.</text>
</comment>
<evidence type="ECO:0000256" key="1">
    <source>
        <dbReference type="ARBA" id="ARBA00002151"/>
    </source>
</evidence>
<proteinExistence type="inferred from homology"/>
<dbReference type="InterPro" id="IPR016192">
    <property type="entry name" value="APOBEC/CMP_deaminase_Zn-bd"/>
</dbReference>
<dbReference type="PIRSF" id="PIRSF006769">
    <property type="entry name" value="RibD"/>
    <property type="match status" value="1"/>
</dbReference>
<dbReference type="InterPro" id="IPR016193">
    <property type="entry name" value="Cytidine_deaminase-like"/>
</dbReference>
<dbReference type="EMBL" id="JBGOOT010000011">
    <property type="protein sequence ID" value="MEZ8196032.1"/>
    <property type="molecule type" value="Genomic_DNA"/>
</dbReference>
<comment type="similarity">
    <text evidence="4 12">In the N-terminal section; belongs to the cytidine and deoxycytidylate deaminase family.</text>
</comment>
<evidence type="ECO:0000256" key="6">
    <source>
        <dbReference type="ARBA" id="ARBA00022619"/>
    </source>
</evidence>
<keyword evidence="10 12" id="KW-0560">Oxidoreductase</keyword>
<comment type="pathway">
    <text evidence="3 12">Cofactor biosynthesis; riboflavin biosynthesis; 5-amino-6-(D-ribitylamino)uracil from GTP: step 3/4.</text>
</comment>
<dbReference type="InterPro" id="IPR011549">
    <property type="entry name" value="RibD_C"/>
</dbReference>
<evidence type="ECO:0000256" key="3">
    <source>
        <dbReference type="ARBA" id="ARBA00004910"/>
    </source>
</evidence>
<keyword evidence="8 12" id="KW-0862">Zinc</keyword>
<dbReference type="Gene3D" id="3.40.140.10">
    <property type="entry name" value="Cytidine Deaminase, domain 2"/>
    <property type="match status" value="1"/>
</dbReference>
<dbReference type="InterPro" id="IPR002125">
    <property type="entry name" value="CMP_dCMP_dom"/>
</dbReference>
<organism evidence="14 15">
    <name type="scientific">Vibrio cortegadensis</name>
    <dbReference type="NCBI Taxonomy" id="1328770"/>
    <lineage>
        <taxon>Bacteria</taxon>
        <taxon>Pseudomonadati</taxon>
        <taxon>Pseudomonadota</taxon>
        <taxon>Gammaproteobacteria</taxon>
        <taxon>Vibrionales</taxon>
        <taxon>Vibrionaceae</taxon>
        <taxon>Vibrio</taxon>
    </lineage>
</organism>
<evidence type="ECO:0000256" key="12">
    <source>
        <dbReference type="PIRNR" id="PIRNR006769"/>
    </source>
</evidence>
<dbReference type="SUPFAM" id="SSF53597">
    <property type="entry name" value="Dihydrofolate reductase-like"/>
    <property type="match status" value="1"/>
</dbReference>
<feature type="domain" description="CMP/dCMP-type deaminase" evidence="13">
    <location>
        <begin position="6"/>
        <end position="128"/>
    </location>
</feature>
<evidence type="ECO:0000256" key="7">
    <source>
        <dbReference type="ARBA" id="ARBA00022723"/>
    </source>
</evidence>
<comment type="function">
    <text evidence="1 12">Converts 2,5-diamino-6-(ribosylamino)-4(3h)-pyrimidinone 5'-phosphate into 5-amino-6-(ribosylamino)-2,4(1h,3h)-pyrimidinedione 5'-phosphate.</text>
</comment>
<dbReference type="Proteomes" id="UP001569153">
    <property type="component" value="Unassembled WGS sequence"/>
</dbReference>
<evidence type="ECO:0000256" key="2">
    <source>
        <dbReference type="ARBA" id="ARBA00004882"/>
    </source>
</evidence>
<sequence length="399" mass="43224">MSNFTPLDYQFMVRALELAKRGIYTTAPNPNVGCVIARDGEIVGEGFHLKAGEPHAEVHALRMAGEKAVGATAYVTLEPCSHYGRTPPCAEGLIKAKVAKVICAMQDPNPQVSGRGIQMLRDAGIDVEVGLLEVDAKALNPAFIKKMQTGMPFVQLKMAASLDGQTALNNGKSQWITSPQARQDVQTFRAMSGAILSTSKTVIDDNASLNVRWDDLPCSVQSRYGLKPSALLKPSDVLKHSDVLKLSDEVNSQAQKSAVRQPIRVILDRQHQLTEDLNLFQTQGEVLRVGSEGSDINLTETGHQLDLAELMSQLAEQHNINHVWVEAGATLAGQLLVNGLVDELIVYLAPKLMGSDGRGLIGALGLECMSQVIELDIQGVRQVGQDIRLIAKPVLKENK</sequence>
<comment type="catalytic activity">
    <reaction evidence="12">
        <text>2,5-diamino-6-hydroxy-4-(5-phosphoribosylamino)-pyrimidine + H2O + H(+) = 5-amino-6-(5-phospho-D-ribosylamino)uracil + NH4(+)</text>
        <dbReference type="Rhea" id="RHEA:21868"/>
        <dbReference type="ChEBI" id="CHEBI:15377"/>
        <dbReference type="ChEBI" id="CHEBI:15378"/>
        <dbReference type="ChEBI" id="CHEBI:28938"/>
        <dbReference type="ChEBI" id="CHEBI:58453"/>
        <dbReference type="ChEBI" id="CHEBI:58614"/>
        <dbReference type="EC" id="3.5.4.26"/>
    </reaction>
</comment>
<dbReference type="EC" id="3.5.4.26" evidence="12"/>
<keyword evidence="12 14" id="KW-0378">Hydrolase</keyword>
<dbReference type="PROSITE" id="PS00903">
    <property type="entry name" value="CYT_DCMP_DEAMINASES_1"/>
    <property type="match status" value="1"/>
</dbReference>
<protein>
    <recommendedName>
        <fullName evidence="12">Riboflavin biosynthesis protein RibD</fullName>
    </recommendedName>
    <domain>
        <recommendedName>
            <fullName evidence="12">Diaminohydroxyphosphoribosylaminopyrimidine deaminase</fullName>
            <shortName evidence="12">DRAP deaminase</shortName>
            <ecNumber evidence="12">3.5.4.26</ecNumber>
        </recommendedName>
        <alternativeName>
            <fullName evidence="12">Riboflavin-specific deaminase</fullName>
        </alternativeName>
    </domain>
    <domain>
        <recommendedName>
            <fullName evidence="12">5-amino-6-(5-phosphoribosylamino)uracil reductase</fullName>
            <ecNumber evidence="12">1.1.1.193</ecNumber>
        </recommendedName>
        <alternativeName>
            <fullName evidence="12">HTP reductase</fullName>
        </alternativeName>
    </domain>
</protein>
<comment type="similarity">
    <text evidence="5 12">In the C-terminal section; belongs to the HTP reductase family.</text>
</comment>
<dbReference type="InterPro" id="IPR050765">
    <property type="entry name" value="Riboflavin_Biosynth_HTPR"/>
</dbReference>
<dbReference type="SUPFAM" id="SSF53927">
    <property type="entry name" value="Cytidine deaminase-like"/>
    <property type="match status" value="1"/>
</dbReference>
<name>A0ABV4M925_9VIBR</name>
<gene>
    <name evidence="14" type="primary">ribD</name>
    <name evidence="14" type="ORF">ACED38_14235</name>
</gene>
<comment type="catalytic activity">
    <reaction evidence="12">
        <text>5-amino-6-(5-phospho-D-ribitylamino)uracil + NADP(+) = 5-amino-6-(5-phospho-D-ribosylamino)uracil + NADPH + H(+)</text>
        <dbReference type="Rhea" id="RHEA:17845"/>
        <dbReference type="ChEBI" id="CHEBI:15378"/>
        <dbReference type="ChEBI" id="CHEBI:57783"/>
        <dbReference type="ChEBI" id="CHEBI:58349"/>
        <dbReference type="ChEBI" id="CHEBI:58421"/>
        <dbReference type="ChEBI" id="CHEBI:58453"/>
        <dbReference type="EC" id="1.1.1.193"/>
    </reaction>
</comment>
<accession>A0ABV4M925</accession>
<evidence type="ECO:0000256" key="5">
    <source>
        <dbReference type="ARBA" id="ARBA00007417"/>
    </source>
</evidence>
<evidence type="ECO:0000256" key="9">
    <source>
        <dbReference type="ARBA" id="ARBA00022857"/>
    </source>
</evidence>
<evidence type="ECO:0000256" key="11">
    <source>
        <dbReference type="ARBA" id="ARBA00023268"/>
    </source>
</evidence>
<dbReference type="GO" id="GO:0008835">
    <property type="term" value="F:diaminohydroxyphosphoribosylaminopyrimidine deaminase activity"/>
    <property type="evidence" value="ECO:0007669"/>
    <property type="project" value="UniProtKB-EC"/>
</dbReference>
<keyword evidence="11" id="KW-0511">Multifunctional enzyme</keyword>
<dbReference type="GO" id="GO:0008703">
    <property type="term" value="F:5-amino-6-(5-phosphoribosylamino)uracil reductase activity"/>
    <property type="evidence" value="ECO:0007669"/>
    <property type="project" value="UniProtKB-EC"/>
</dbReference>
<dbReference type="RefSeq" id="WP_371730738.1">
    <property type="nucleotide sequence ID" value="NZ_JBGOOT010000011.1"/>
</dbReference>
<comment type="caution">
    <text evidence="14">The sequence shown here is derived from an EMBL/GenBank/DDBJ whole genome shotgun (WGS) entry which is preliminary data.</text>
</comment>
<keyword evidence="7 12" id="KW-0479">Metal-binding</keyword>
<dbReference type="Gene3D" id="3.40.430.10">
    <property type="entry name" value="Dihydrofolate Reductase, subunit A"/>
    <property type="match status" value="1"/>
</dbReference>
<dbReference type="Pfam" id="PF00383">
    <property type="entry name" value="dCMP_cyt_deam_1"/>
    <property type="match status" value="1"/>
</dbReference>
<comment type="pathway">
    <text evidence="2 12">Cofactor biosynthesis; riboflavin biosynthesis; 5-amino-6-(D-ribitylamino)uracil from GTP: step 2/4.</text>
</comment>